<protein>
    <recommendedName>
        <fullName evidence="3">Polysaccharide lyase</fullName>
    </recommendedName>
</protein>
<dbReference type="AlphaFoldDB" id="A0A1E5BW68"/>
<evidence type="ECO:0000313" key="1">
    <source>
        <dbReference type="EMBL" id="OEE57481.1"/>
    </source>
</evidence>
<organism evidence="1 2">
    <name type="scientific">Enterovibrio norvegicus FF-454</name>
    <dbReference type="NCBI Taxonomy" id="1185651"/>
    <lineage>
        <taxon>Bacteria</taxon>
        <taxon>Pseudomonadati</taxon>
        <taxon>Pseudomonadota</taxon>
        <taxon>Gammaproteobacteria</taxon>
        <taxon>Vibrionales</taxon>
        <taxon>Vibrionaceae</taxon>
        <taxon>Enterovibrio</taxon>
    </lineage>
</organism>
<dbReference type="EMBL" id="AJWN02000109">
    <property type="protein sequence ID" value="OEE57481.1"/>
    <property type="molecule type" value="Genomic_DNA"/>
</dbReference>
<comment type="caution">
    <text evidence="1">The sequence shown here is derived from an EMBL/GenBank/DDBJ whole genome shotgun (WGS) entry which is preliminary data.</text>
</comment>
<dbReference type="Pfam" id="PF14099">
    <property type="entry name" value="Polysacc_lyase"/>
    <property type="match status" value="1"/>
</dbReference>
<dbReference type="RefSeq" id="WP_016958371.1">
    <property type="nucleotide sequence ID" value="NZ_AJWN02000109.1"/>
</dbReference>
<sequence>MFCRHARKPHTPKNAINFTLVDVIAFVFAMLLSGCSSGIDSSGFGPFQRSLNSTTHGYQITPDLTGSAPTELIEIFDVRPGDCSLNDGWNDCKKDRERSELSEINKSTHVNSEYWYGWSIYFPDDYVNVFPTKTSLGQFHQKGSHPVWMFQNSAGGYHLDNQVLGQTTEYYALIDDKDLRGRWHHIEVNVRWATDPSGFFDVWVNGEQKVGYQGQTMDASIVYFKYGLYRSFLSRYKTANNANEVPAQTVYFSNVKRSQSRRGLIPDGD</sequence>
<dbReference type="Proteomes" id="UP000095039">
    <property type="component" value="Unassembled WGS sequence"/>
</dbReference>
<gene>
    <name evidence="1" type="ORF">A1OK_17825</name>
</gene>
<evidence type="ECO:0000313" key="2">
    <source>
        <dbReference type="Proteomes" id="UP000095039"/>
    </source>
</evidence>
<dbReference type="PROSITE" id="PS51257">
    <property type="entry name" value="PROKAR_LIPOPROTEIN"/>
    <property type="match status" value="1"/>
</dbReference>
<proteinExistence type="predicted"/>
<dbReference type="Gene3D" id="2.60.120.200">
    <property type="match status" value="1"/>
</dbReference>
<reference evidence="1 2" key="1">
    <citation type="journal article" date="2012" name="Science">
        <title>Ecological populations of bacteria act as socially cohesive units of antibiotic production and resistance.</title>
        <authorList>
            <person name="Cordero O.X."/>
            <person name="Wildschutte H."/>
            <person name="Kirkup B."/>
            <person name="Proehl S."/>
            <person name="Ngo L."/>
            <person name="Hussain F."/>
            <person name="Le Roux F."/>
            <person name="Mincer T."/>
            <person name="Polz M.F."/>
        </authorList>
    </citation>
    <scope>NUCLEOTIDE SEQUENCE [LARGE SCALE GENOMIC DNA]</scope>
    <source>
        <strain evidence="1 2">FF-454</strain>
    </source>
</reference>
<evidence type="ECO:0008006" key="3">
    <source>
        <dbReference type="Google" id="ProtNLM"/>
    </source>
</evidence>
<keyword evidence="2" id="KW-1185">Reference proteome</keyword>
<name>A0A1E5BW68_9GAMM</name>
<accession>A0A1E5BW68</accession>
<dbReference type="InterPro" id="IPR025975">
    <property type="entry name" value="Polysacc_lyase"/>
</dbReference>